<evidence type="ECO:0000313" key="3">
    <source>
        <dbReference type="Proteomes" id="UP000644699"/>
    </source>
</evidence>
<keyword evidence="3" id="KW-1185">Reference proteome</keyword>
<reference evidence="2" key="2">
    <citation type="submission" date="2020-09" db="EMBL/GenBank/DDBJ databases">
        <authorList>
            <person name="Sun Q."/>
            <person name="Zhou Y."/>
        </authorList>
    </citation>
    <scope>NUCLEOTIDE SEQUENCE</scope>
    <source>
        <strain evidence="2">CGMCC 1.15367</strain>
    </source>
</reference>
<dbReference type="EMBL" id="BMIQ01000005">
    <property type="protein sequence ID" value="GGE10873.1"/>
    <property type="molecule type" value="Genomic_DNA"/>
</dbReference>
<dbReference type="AlphaFoldDB" id="A0A916ZSK7"/>
<evidence type="ECO:0000256" key="1">
    <source>
        <dbReference type="SAM" id="MobiDB-lite"/>
    </source>
</evidence>
<feature type="region of interest" description="Disordered" evidence="1">
    <location>
        <begin position="49"/>
        <end position="69"/>
    </location>
</feature>
<organism evidence="2 3">
    <name type="scientific">Aureimonas endophytica</name>
    <dbReference type="NCBI Taxonomy" id="2027858"/>
    <lineage>
        <taxon>Bacteria</taxon>
        <taxon>Pseudomonadati</taxon>
        <taxon>Pseudomonadota</taxon>
        <taxon>Alphaproteobacteria</taxon>
        <taxon>Hyphomicrobiales</taxon>
        <taxon>Aurantimonadaceae</taxon>
        <taxon>Aureimonas</taxon>
    </lineage>
</organism>
<comment type="caution">
    <text evidence="2">The sequence shown here is derived from an EMBL/GenBank/DDBJ whole genome shotgun (WGS) entry which is preliminary data.</text>
</comment>
<dbReference type="RefSeq" id="WP_188910300.1">
    <property type="nucleotide sequence ID" value="NZ_BMIQ01000005.1"/>
</dbReference>
<accession>A0A916ZSK7</accession>
<name>A0A916ZSK7_9HYPH</name>
<proteinExistence type="predicted"/>
<gene>
    <name evidence="2" type="ORF">GCM10011390_32380</name>
</gene>
<dbReference type="Proteomes" id="UP000644699">
    <property type="component" value="Unassembled WGS sequence"/>
</dbReference>
<protein>
    <submittedName>
        <fullName evidence="2">Uncharacterized protein</fullName>
    </submittedName>
</protein>
<evidence type="ECO:0000313" key="2">
    <source>
        <dbReference type="EMBL" id="GGE10873.1"/>
    </source>
</evidence>
<feature type="compositionally biased region" description="Acidic residues" evidence="1">
    <location>
        <begin position="58"/>
        <end position="69"/>
    </location>
</feature>
<sequence length="69" mass="7325">MMDGEDVYRSRIAACLAAAEAAALPQVKARHLAAARSWQLLLDDLLARAEARPPATDPDPDPDPASDAD</sequence>
<reference evidence="2" key="1">
    <citation type="journal article" date="2014" name="Int. J. Syst. Evol. Microbiol.">
        <title>Complete genome sequence of Corynebacterium casei LMG S-19264T (=DSM 44701T), isolated from a smear-ripened cheese.</title>
        <authorList>
            <consortium name="US DOE Joint Genome Institute (JGI-PGF)"/>
            <person name="Walter F."/>
            <person name="Albersmeier A."/>
            <person name="Kalinowski J."/>
            <person name="Ruckert C."/>
        </authorList>
    </citation>
    <scope>NUCLEOTIDE SEQUENCE</scope>
    <source>
        <strain evidence="2">CGMCC 1.15367</strain>
    </source>
</reference>